<keyword evidence="6" id="KW-0814">Transposable element</keyword>
<dbReference type="PATRIC" id="fig|186479.3.peg.3634"/>
<keyword evidence="9" id="KW-1185">Reference proteome</keyword>
<proteinExistence type="inferred from homology"/>
<comment type="similarity">
    <text evidence="2 6">Belongs to the transposase mutator family.</text>
</comment>
<evidence type="ECO:0000256" key="1">
    <source>
        <dbReference type="ARBA" id="ARBA00002190"/>
    </source>
</evidence>
<accession>A0A0P9DNG0</accession>
<dbReference type="PROSITE" id="PS01007">
    <property type="entry name" value="TRANSPOSASE_MUTATOR"/>
    <property type="match status" value="1"/>
</dbReference>
<dbReference type="GO" id="GO:0003677">
    <property type="term" value="F:DNA binding"/>
    <property type="evidence" value="ECO:0007669"/>
    <property type="project" value="UniProtKB-UniRule"/>
</dbReference>
<sequence length="387" mass="43725">MDDFFGKDGIFARLFADTLEQMLEAELTAHLGYEPHAAEGRNSGNSRNGSRPRKLRTSQGDMSIQVPRDRNSSFHSPLLPAYQTTTNELEDKIIALYAKGTSTRDIQSTLHELYGVEVSAATISTITDKVWSLVEAWQNRPLASVYPIVFLDAIHLKLRRESKVVTTAVYVVLGVDLEGRRDVLGHWVGDGAEGANFWLSVVTDLQARGVEDIFIACIDGLTGFKAAIQTVFPKTQIQRCVIHQVRQSLTYIAWKDRKAFVADLKAIYGAPTREAAETKLLQLGERWGEKYAVAVRSWETNWEDLATMFDYPSPIRRLIYTTNTVEGYNRQLRKVTKTKGSLPSAEAARKLLYLANRDITRTWTAPVFHWTQILNQLAIRFEGRFPI</sequence>
<reference evidence="8 9" key="1">
    <citation type="submission" date="2015-09" db="EMBL/GenBank/DDBJ databases">
        <title>Draft genome sequence of Kouleothrix aurantiaca JCM 19913.</title>
        <authorList>
            <person name="Hemp J."/>
        </authorList>
    </citation>
    <scope>NUCLEOTIDE SEQUENCE [LARGE SCALE GENOMIC DNA]</scope>
    <source>
        <strain evidence="8 9">COM-B</strain>
    </source>
</reference>
<organism evidence="8 9">
    <name type="scientific">Kouleothrix aurantiaca</name>
    <dbReference type="NCBI Taxonomy" id="186479"/>
    <lineage>
        <taxon>Bacteria</taxon>
        <taxon>Bacillati</taxon>
        <taxon>Chloroflexota</taxon>
        <taxon>Chloroflexia</taxon>
        <taxon>Chloroflexales</taxon>
        <taxon>Roseiflexineae</taxon>
        <taxon>Roseiflexaceae</taxon>
        <taxon>Kouleothrix</taxon>
    </lineage>
</organism>
<dbReference type="NCBIfam" id="NF033543">
    <property type="entry name" value="transpos_IS256"/>
    <property type="match status" value="1"/>
</dbReference>
<keyword evidence="3 6" id="KW-0815">Transposition</keyword>
<dbReference type="Pfam" id="PF00872">
    <property type="entry name" value="Transposase_mut"/>
    <property type="match status" value="1"/>
</dbReference>
<evidence type="ECO:0000256" key="7">
    <source>
        <dbReference type="SAM" id="MobiDB-lite"/>
    </source>
</evidence>
<name>A0A0P9DNG0_9CHLR</name>
<evidence type="ECO:0000313" key="9">
    <source>
        <dbReference type="Proteomes" id="UP000050509"/>
    </source>
</evidence>
<evidence type="ECO:0000256" key="4">
    <source>
        <dbReference type="ARBA" id="ARBA00023125"/>
    </source>
</evidence>
<dbReference type="AlphaFoldDB" id="A0A0P9DNG0"/>
<evidence type="ECO:0000256" key="6">
    <source>
        <dbReference type="RuleBase" id="RU365089"/>
    </source>
</evidence>
<gene>
    <name evidence="8" type="ORF">SE17_00230</name>
</gene>
<evidence type="ECO:0000256" key="2">
    <source>
        <dbReference type="ARBA" id="ARBA00010961"/>
    </source>
</evidence>
<dbReference type="Proteomes" id="UP000050509">
    <property type="component" value="Unassembled WGS sequence"/>
</dbReference>
<feature type="region of interest" description="Disordered" evidence="7">
    <location>
        <begin position="36"/>
        <end position="70"/>
    </location>
</feature>
<dbReference type="GO" id="GO:0004803">
    <property type="term" value="F:transposase activity"/>
    <property type="evidence" value="ECO:0007669"/>
    <property type="project" value="UniProtKB-UniRule"/>
</dbReference>
<dbReference type="EMBL" id="LJCR01000002">
    <property type="protein sequence ID" value="KPV55018.1"/>
    <property type="molecule type" value="Genomic_DNA"/>
</dbReference>
<keyword evidence="5 6" id="KW-0233">DNA recombination</keyword>
<evidence type="ECO:0000256" key="3">
    <source>
        <dbReference type="ARBA" id="ARBA00022578"/>
    </source>
</evidence>
<keyword evidence="4 6" id="KW-0238">DNA-binding</keyword>
<comment type="caution">
    <text evidence="8">The sequence shown here is derived from an EMBL/GenBank/DDBJ whole genome shotgun (WGS) entry which is preliminary data.</text>
</comment>
<comment type="function">
    <text evidence="1 6">Required for the transposition of the insertion element.</text>
</comment>
<protein>
    <recommendedName>
        <fullName evidence="6">Mutator family transposase</fullName>
    </recommendedName>
</protein>
<evidence type="ECO:0000313" key="8">
    <source>
        <dbReference type="EMBL" id="KPV55018.1"/>
    </source>
</evidence>
<evidence type="ECO:0000256" key="5">
    <source>
        <dbReference type="ARBA" id="ARBA00023172"/>
    </source>
</evidence>
<dbReference type="InterPro" id="IPR001207">
    <property type="entry name" value="Transposase_mutator"/>
</dbReference>
<dbReference type="GO" id="GO:0006313">
    <property type="term" value="P:DNA transposition"/>
    <property type="evidence" value="ECO:0007669"/>
    <property type="project" value="UniProtKB-UniRule"/>
</dbReference>
<dbReference type="PANTHER" id="PTHR33217">
    <property type="entry name" value="TRANSPOSASE FOR INSERTION SEQUENCE ELEMENT IS1081"/>
    <property type="match status" value="1"/>
</dbReference>
<feature type="compositionally biased region" description="Low complexity" evidence="7">
    <location>
        <begin position="40"/>
        <end position="49"/>
    </location>
</feature>
<dbReference type="PANTHER" id="PTHR33217:SF8">
    <property type="entry name" value="MUTATOR FAMILY TRANSPOSASE"/>
    <property type="match status" value="1"/>
</dbReference>